<organism evidence="6 7">
    <name type="scientific">Melghirimyces profundicolus</name>
    <dbReference type="NCBI Taxonomy" id="1242148"/>
    <lineage>
        <taxon>Bacteria</taxon>
        <taxon>Bacillati</taxon>
        <taxon>Bacillota</taxon>
        <taxon>Bacilli</taxon>
        <taxon>Bacillales</taxon>
        <taxon>Thermoactinomycetaceae</taxon>
        <taxon>Melghirimyces</taxon>
    </lineage>
</organism>
<evidence type="ECO:0000256" key="2">
    <source>
        <dbReference type="ARBA" id="ARBA00022448"/>
    </source>
</evidence>
<keyword evidence="3" id="KW-0547">Nucleotide-binding</keyword>
<dbReference type="GO" id="GO:0005524">
    <property type="term" value="F:ATP binding"/>
    <property type="evidence" value="ECO:0007669"/>
    <property type="project" value="UniProtKB-KW"/>
</dbReference>
<evidence type="ECO:0000259" key="5">
    <source>
        <dbReference type="PROSITE" id="PS50893"/>
    </source>
</evidence>
<gene>
    <name evidence="6" type="ORF">C8P63_10676</name>
</gene>
<keyword evidence="7" id="KW-1185">Reference proteome</keyword>
<protein>
    <submittedName>
        <fullName evidence="6">ABC-2 type transport system ATP-binding protein</fullName>
    </submittedName>
</protein>
<dbReference type="SMART" id="SM00382">
    <property type="entry name" value="AAA"/>
    <property type="match status" value="1"/>
</dbReference>
<dbReference type="InterPro" id="IPR027417">
    <property type="entry name" value="P-loop_NTPase"/>
</dbReference>
<name>A0A2T6C0H6_9BACL</name>
<comment type="similarity">
    <text evidence="1">Belongs to the ABC transporter superfamily.</text>
</comment>
<dbReference type="SUPFAM" id="SSF52540">
    <property type="entry name" value="P-loop containing nucleoside triphosphate hydrolases"/>
    <property type="match status" value="1"/>
</dbReference>
<keyword evidence="4 6" id="KW-0067">ATP-binding</keyword>
<evidence type="ECO:0000256" key="4">
    <source>
        <dbReference type="ARBA" id="ARBA00022840"/>
    </source>
</evidence>
<dbReference type="Pfam" id="PF00005">
    <property type="entry name" value="ABC_tran"/>
    <property type="match status" value="1"/>
</dbReference>
<dbReference type="GO" id="GO:0016887">
    <property type="term" value="F:ATP hydrolysis activity"/>
    <property type="evidence" value="ECO:0007669"/>
    <property type="project" value="InterPro"/>
</dbReference>
<sequence length="318" mass="36159">MLEVRNLSKRYPGRGGIENIRFSVDRGEIVGFLGPNGAGKTTTMRMITGYLSPTEGEVRVDGQLMTEHSSKTKTQIGYLPESPPLYPEMTVEDYLRFVADLREVPVREQKHRIADVLERTGITGRERQLIRRLSKGYKQRLGLAQAILHRPDLLILDEPTTGLDPKQITEIRELIRELGEKHTVLLSTHILPEVEMICKRVLIIDRGRLVEDDRPERLARRLEQGSTLSLEVKGKPEAVQEKLLSISGVKRVDVTDSPSKERVKLLVTVQNETDLRERIFYTLAEEKMPILEMQRRDLSLEDVFLKLTTSEGGSQADA</sequence>
<dbReference type="OrthoDB" id="9804819at2"/>
<keyword evidence="2" id="KW-0813">Transport</keyword>
<comment type="caution">
    <text evidence="6">The sequence shown here is derived from an EMBL/GenBank/DDBJ whole genome shotgun (WGS) entry which is preliminary data.</text>
</comment>
<evidence type="ECO:0000313" key="6">
    <source>
        <dbReference type="EMBL" id="PTX61824.1"/>
    </source>
</evidence>
<dbReference type="RefSeq" id="WP_108022450.1">
    <property type="nucleotide sequence ID" value="NZ_QBKR01000006.1"/>
</dbReference>
<dbReference type="EMBL" id="QBKR01000006">
    <property type="protein sequence ID" value="PTX61824.1"/>
    <property type="molecule type" value="Genomic_DNA"/>
</dbReference>
<dbReference type="InterPro" id="IPR003439">
    <property type="entry name" value="ABC_transporter-like_ATP-bd"/>
</dbReference>
<reference evidence="6 7" key="1">
    <citation type="submission" date="2018-04" db="EMBL/GenBank/DDBJ databases">
        <title>Genomic Encyclopedia of Archaeal and Bacterial Type Strains, Phase II (KMG-II): from individual species to whole genera.</title>
        <authorList>
            <person name="Goeker M."/>
        </authorList>
    </citation>
    <scope>NUCLEOTIDE SEQUENCE [LARGE SCALE GENOMIC DNA]</scope>
    <source>
        <strain evidence="6 7">DSM 45787</strain>
    </source>
</reference>
<dbReference type="AlphaFoldDB" id="A0A2T6C0H6"/>
<evidence type="ECO:0000256" key="3">
    <source>
        <dbReference type="ARBA" id="ARBA00022741"/>
    </source>
</evidence>
<dbReference type="Proteomes" id="UP000244240">
    <property type="component" value="Unassembled WGS sequence"/>
</dbReference>
<dbReference type="PANTHER" id="PTHR43335:SF4">
    <property type="entry name" value="ABC TRANSPORTER, ATP-BINDING PROTEIN"/>
    <property type="match status" value="1"/>
</dbReference>
<dbReference type="PANTHER" id="PTHR43335">
    <property type="entry name" value="ABC TRANSPORTER, ATP-BINDING PROTEIN"/>
    <property type="match status" value="1"/>
</dbReference>
<dbReference type="PROSITE" id="PS50893">
    <property type="entry name" value="ABC_TRANSPORTER_2"/>
    <property type="match status" value="1"/>
</dbReference>
<dbReference type="Gene3D" id="3.40.50.300">
    <property type="entry name" value="P-loop containing nucleotide triphosphate hydrolases"/>
    <property type="match status" value="1"/>
</dbReference>
<evidence type="ECO:0000256" key="1">
    <source>
        <dbReference type="ARBA" id="ARBA00005417"/>
    </source>
</evidence>
<evidence type="ECO:0000313" key="7">
    <source>
        <dbReference type="Proteomes" id="UP000244240"/>
    </source>
</evidence>
<feature type="domain" description="ABC transporter" evidence="5">
    <location>
        <begin position="2"/>
        <end position="231"/>
    </location>
</feature>
<proteinExistence type="inferred from homology"/>
<dbReference type="CDD" id="cd03230">
    <property type="entry name" value="ABC_DR_subfamily_A"/>
    <property type="match status" value="1"/>
</dbReference>
<accession>A0A2T6C0H6</accession>
<dbReference type="InterPro" id="IPR003593">
    <property type="entry name" value="AAA+_ATPase"/>
</dbReference>